<name>A0A6L2N2X1_TANCI</name>
<sequence length="93" mass="10254">MSPGNVCHRGTNNLTRKYVGPTVLRGLSLRKVSLSSIPQQQVARERYLQRQVAGESPEISLGNVVNVVVNPVLILQYFPHVLENHGKDHAPSS</sequence>
<accession>A0A6L2N2X1</accession>
<comment type="caution">
    <text evidence="1">The sequence shown here is derived from an EMBL/GenBank/DDBJ whole genome shotgun (WGS) entry which is preliminary data.</text>
</comment>
<gene>
    <name evidence="1" type="ORF">Tci_051450</name>
</gene>
<dbReference type="AlphaFoldDB" id="A0A6L2N2X1"/>
<organism evidence="1">
    <name type="scientific">Tanacetum cinerariifolium</name>
    <name type="common">Dalmatian daisy</name>
    <name type="synonym">Chrysanthemum cinerariifolium</name>
    <dbReference type="NCBI Taxonomy" id="118510"/>
    <lineage>
        <taxon>Eukaryota</taxon>
        <taxon>Viridiplantae</taxon>
        <taxon>Streptophyta</taxon>
        <taxon>Embryophyta</taxon>
        <taxon>Tracheophyta</taxon>
        <taxon>Spermatophyta</taxon>
        <taxon>Magnoliopsida</taxon>
        <taxon>eudicotyledons</taxon>
        <taxon>Gunneridae</taxon>
        <taxon>Pentapetalae</taxon>
        <taxon>asterids</taxon>
        <taxon>campanulids</taxon>
        <taxon>Asterales</taxon>
        <taxon>Asteraceae</taxon>
        <taxon>Asteroideae</taxon>
        <taxon>Anthemideae</taxon>
        <taxon>Anthemidinae</taxon>
        <taxon>Tanacetum</taxon>
    </lineage>
</organism>
<evidence type="ECO:0000313" key="1">
    <source>
        <dbReference type="EMBL" id="GEU79472.1"/>
    </source>
</evidence>
<reference evidence="1" key="1">
    <citation type="journal article" date="2019" name="Sci. Rep.">
        <title>Draft genome of Tanacetum cinerariifolium, the natural source of mosquito coil.</title>
        <authorList>
            <person name="Yamashiro T."/>
            <person name="Shiraishi A."/>
            <person name="Satake H."/>
            <person name="Nakayama K."/>
        </authorList>
    </citation>
    <scope>NUCLEOTIDE SEQUENCE</scope>
</reference>
<dbReference type="EMBL" id="BKCJ010007879">
    <property type="protein sequence ID" value="GEU79472.1"/>
    <property type="molecule type" value="Genomic_DNA"/>
</dbReference>
<protein>
    <submittedName>
        <fullName evidence="1">Uncharacterized protein</fullName>
    </submittedName>
</protein>
<proteinExistence type="predicted"/>